<keyword evidence="3" id="KW-1185">Reference proteome</keyword>
<dbReference type="Proteomes" id="UP000431080">
    <property type="component" value="Unassembled WGS sequence"/>
</dbReference>
<gene>
    <name evidence="2" type="ORF">GE115_07830</name>
</gene>
<proteinExistence type="predicted"/>
<sequence>MTFFRAGAVIAPFLAVALLAGCASTGSGASGSTGLAGELAFVPAGDQILYSDLEGARAALGLESDAPAVEVLTELDEELGVIAPQSFDWWEIDLAEDVEGAIGVSVLDVGRFVESRDAEGADILAFDAPDDAAARLTKALGDPVDGLWEHGEVDGGVDLSAEGGRAAIYSQRIAEIDGRLVIAGRSETIGQIRDGESAANDERAVAAAAALDGRGVLSAMLFEPRNEVLPGATYVGGGVSHGDDGVSVHFVAVAQGDAEALADAMRELFESGTTFRGTPFADLVSVDEVTVSGDVVVVDARPTAAANVWSQMLLQGELG</sequence>
<name>A0A6I2FBF4_9MICO</name>
<evidence type="ECO:0000256" key="1">
    <source>
        <dbReference type="SAM" id="SignalP"/>
    </source>
</evidence>
<reference evidence="2 3" key="1">
    <citation type="submission" date="2019-10" db="EMBL/GenBank/DDBJ databases">
        <authorList>
            <person name="Nie G."/>
            <person name="Ming H."/>
            <person name="Yi B."/>
        </authorList>
    </citation>
    <scope>NUCLEOTIDE SEQUENCE [LARGE SCALE GENOMIC DNA]</scope>
    <source>
        <strain evidence="2 3">CFH 90414</strain>
    </source>
</reference>
<protein>
    <recommendedName>
        <fullName evidence="4">DUF3352 domain-containing protein</fullName>
    </recommendedName>
</protein>
<dbReference type="AlphaFoldDB" id="A0A6I2FBF4"/>
<evidence type="ECO:0008006" key="4">
    <source>
        <dbReference type="Google" id="ProtNLM"/>
    </source>
</evidence>
<evidence type="ECO:0000313" key="2">
    <source>
        <dbReference type="EMBL" id="MRG59776.1"/>
    </source>
</evidence>
<feature type="chain" id="PRO_5026056944" description="DUF3352 domain-containing protein" evidence="1">
    <location>
        <begin position="30"/>
        <end position="319"/>
    </location>
</feature>
<feature type="signal peptide" evidence="1">
    <location>
        <begin position="1"/>
        <end position="29"/>
    </location>
</feature>
<organism evidence="2 3">
    <name type="scientific">Agromyces agglutinans</name>
    <dbReference type="NCBI Taxonomy" id="2662258"/>
    <lineage>
        <taxon>Bacteria</taxon>
        <taxon>Bacillati</taxon>
        <taxon>Actinomycetota</taxon>
        <taxon>Actinomycetes</taxon>
        <taxon>Micrococcales</taxon>
        <taxon>Microbacteriaceae</taxon>
        <taxon>Agromyces</taxon>
    </lineage>
</organism>
<dbReference type="PROSITE" id="PS51257">
    <property type="entry name" value="PROKAR_LIPOPROTEIN"/>
    <property type="match status" value="1"/>
</dbReference>
<dbReference type="RefSeq" id="WP_153684204.1">
    <property type="nucleotide sequence ID" value="NZ_WJIF01000003.1"/>
</dbReference>
<comment type="caution">
    <text evidence="2">The sequence shown here is derived from an EMBL/GenBank/DDBJ whole genome shotgun (WGS) entry which is preliminary data.</text>
</comment>
<dbReference type="EMBL" id="WJIF01000003">
    <property type="protein sequence ID" value="MRG59776.1"/>
    <property type="molecule type" value="Genomic_DNA"/>
</dbReference>
<accession>A0A6I2FBF4</accession>
<keyword evidence="1" id="KW-0732">Signal</keyword>
<evidence type="ECO:0000313" key="3">
    <source>
        <dbReference type="Proteomes" id="UP000431080"/>
    </source>
</evidence>